<dbReference type="FunFam" id="3.40.50.720:FF:000215">
    <property type="entry name" value="3-hydroxyacyl-CoA dehydrogenase type-2"/>
    <property type="match status" value="1"/>
</dbReference>
<dbReference type="PANTHER" id="PTHR43658">
    <property type="entry name" value="SHORT-CHAIN DEHYDROGENASE/REDUCTASE"/>
    <property type="match status" value="1"/>
</dbReference>
<reference evidence="4 5" key="1">
    <citation type="submission" date="2017-06" db="EMBL/GenBank/DDBJ databases">
        <title>Yangia sp. YSBP01 complete genome sequence.</title>
        <authorList>
            <person name="Woo J.-H."/>
            <person name="Kim H.-S."/>
        </authorList>
    </citation>
    <scope>NUCLEOTIDE SEQUENCE [LARGE SCALE GENOMIC DNA]</scope>
    <source>
        <strain evidence="4 5">YSBP01</strain>
    </source>
</reference>
<dbReference type="PANTHER" id="PTHR43658:SF8">
    <property type="entry name" value="17-BETA-HYDROXYSTEROID DEHYDROGENASE 14-RELATED"/>
    <property type="match status" value="1"/>
</dbReference>
<sequence length="255" mass="25644">MQIGATTVAVVSGGASGLGAATAARLAGLGAKVTLLDRDAERGPVTAQEIGGRFIEADVTNPESIAAALAGVMEAEGALHVAVSCAGIAPGAKTVSRGEPHDPALFAKAIAINLTGTFNLASQAAALMAKNAPLDTDGNRGVIVNTASVAAYEGQVGQVAYAASKGGVVGMTLPMARDLAALGIRVCAIAPGLFLTPMMQGLPQEVQDSLGQQVPFPARLGSPSEYAALVQHIVENPMLNGEVIRLDGAIRMAAR</sequence>
<dbReference type="Proteomes" id="UP000244915">
    <property type="component" value="Chromosome 1"/>
</dbReference>
<dbReference type="InterPro" id="IPR020904">
    <property type="entry name" value="Sc_DH/Rdtase_CS"/>
</dbReference>
<organism evidence="4 5">
    <name type="scientific">Alloyangia pacifica</name>
    <dbReference type="NCBI Taxonomy" id="311180"/>
    <lineage>
        <taxon>Bacteria</taxon>
        <taxon>Pseudomonadati</taxon>
        <taxon>Pseudomonadota</taxon>
        <taxon>Alphaproteobacteria</taxon>
        <taxon>Rhodobacterales</taxon>
        <taxon>Roseobacteraceae</taxon>
        <taxon>Alloyangia</taxon>
    </lineage>
</organism>
<gene>
    <name evidence="4" type="ORF">CEW88_06870</name>
</gene>
<keyword evidence="2" id="KW-0560">Oxidoreductase</keyword>
<dbReference type="Gene3D" id="3.40.50.720">
    <property type="entry name" value="NAD(P)-binding Rossmann-like Domain"/>
    <property type="match status" value="1"/>
</dbReference>
<dbReference type="Pfam" id="PF00106">
    <property type="entry name" value="adh_short"/>
    <property type="match status" value="1"/>
</dbReference>
<accession>A0A2U8HEJ9</accession>
<dbReference type="OrthoDB" id="9795647at2"/>
<evidence type="ECO:0000256" key="3">
    <source>
        <dbReference type="RuleBase" id="RU000363"/>
    </source>
</evidence>
<evidence type="ECO:0000256" key="2">
    <source>
        <dbReference type="ARBA" id="ARBA00023002"/>
    </source>
</evidence>
<evidence type="ECO:0000313" key="4">
    <source>
        <dbReference type="EMBL" id="AWI83416.1"/>
    </source>
</evidence>
<dbReference type="EMBL" id="CP022189">
    <property type="protein sequence ID" value="AWI83416.1"/>
    <property type="molecule type" value="Genomic_DNA"/>
</dbReference>
<dbReference type="PRINTS" id="PR00080">
    <property type="entry name" value="SDRFAMILY"/>
</dbReference>
<dbReference type="RefSeq" id="WP_108965346.1">
    <property type="nucleotide sequence ID" value="NZ_CP022189.1"/>
</dbReference>
<protein>
    <submittedName>
        <fullName evidence="4">3-hydroxyacyl-CoA dehydrogenase</fullName>
    </submittedName>
</protein>
<dbReference type="AlphaFoldDB" id="A0A2U8HEJ9"/>
<evidence type="ECO:0000313" key="5">
    <source>
        <dbReference type="Proteomes" id="UP000244915"/>
    </source>
</evidence>
<dbReference type="PROSITE" id="PS00061">
    <property type="entry name" value="ADH_SHORT"/>
    <property type="match status" value="1"/>
</dbReference>
<name>A0A2U8HEJ9_9RHOB</name>
<comment type="similarity">
    <text evidence="1 3">Belongs to the short-chain dehydrogenases/reductases (SDR) family.</text>
</comment>
<proteinExistence type="inferred from homology"/>
<evidence type="ECO:0000256" key="1">
    <source>
        <dbReference type="ARBA" id="ARBA00006484"/>
    </source>
</evidence>
<dbReference type="InterPro" id="IPR036291">
    <property type="entry name" value="NAD(P)-bd_dom_sf"/>
</dbReference>
<dbReference type="PRINTS" id="PR00081">
    <property type="entry name" value="GDHRDH"/>
</dbReference>
<dbReference type="KEGG" id="ypac:CEW88_06870"/>
<dbReference type="GO" id="GO:0016491">
    <property type="term" value="F:oxidoreductase activity"/>
    <property type="evidence" value="ECO:0007669"/>
    <property type="project" value="UniProtKB-KW"/>
</dbReference>
<dbReference type="SUPFAM" id="SSF51735">
    <property type="entry name" value="NAD(P)-binding Rossmann-fold domains"/>
    <property type="match status" value="1"/>
</dbReference>
<dbReference type="InterPro" id="IPR002347">
    <property type="entry name" value="SDR_fam"/>
</dbReference>